<dbReference type="GO" id="GO:0006357">
    <property type="term" value="P:regulation of transcription by RNA polymerase II"/>
    <property type="evidence" value="ECO:0007669"/>
    <property type="project" value="TreeGrafter"/>
</dbReference>
<dbReference type="Pfam" id="PF10545">
    <property type="entry name" value="MADF_DNA_bdg"/>
    <property type="match status" value="1"/>
</dbReference>
<dbReference type="PANTHER" id="PTHR12243:SF67">
    <property type="entry name" value="COREPRESSOR OF PANGOLIN, ISOFORM A-RELATED"/>
    <property type="match status" value="1"/>
</dbReference>
<evidence type="ECO:0000313" key="4">
    <source>
        <dbReference type="Proteomes" id="UP001652620"/>
    </source>
</evidence>
<accession>A0A034WI00</accession>
<dbReference type="PANTHER" id="PTHR12243">
    <property type="entry name" value="MADF DOMAIN TRANSCRIPTION FACTOR"/>
    <property type="match status" value="1"/>
</dbReference>
<name>A0A034WI00_BACDO</name>
<protein>
    <submittedName>
        <fullName evidence="3">Transcription factor Adf-1</fullName>
    </submittedName>
    <submittedName>
        <fullName evidence="5">Uncharacterized protein Adf1</fullName>
    </submittedName>
</protein>
<reference evidence="4" key="3">
    <citation type="submission" date="2025-05" db="UniProtKB">
        <authorList>
            <consortium name="RefSeq"/>
        </authorList>
    </citation>
    <scope>NUCLEOTIDE SEQUENCE [LARGE SCALE GENOMIC DNA]</scope>
</reference>
<dbReference type="RefSeq" id="XP_011199801.1">
    <property type="nucleotide sequence ID" value="XM_011201499.2"/>
</dbReference>
<dbReference type="GeneID" id="105223712"/>
<dbReference type="InterPro" id="IPR006578">
    <property type="entry name" value="MADF-dom"/>
</dbReference>
<evidence type="ECO:0000259" key="2">
    <source>
        <dbReference type="PROSITE" id="PS51029"/>
    </source>
</evidence>
<reference evidence="5" key="2">
    <citation type="submission" date="2025-04" db="UniProtKB">
        <authorList>
            <consortium name="RefSeq"/>
        </authorList>
    </citation>
    <scope>IDENTIFICATION</scope>
    <source>
        <strain evidence="5">Punador</strain>
    </source>
</reference>
<dbReference type="GO" id="GO:0005634">
    <property type="term" value="C:nucleus"/>
    <property type="evidence" value="ECO:0007669"/>
    <property type="project" value="TreeGrafter"/>
</dbReference>
<sequence length="281" mass="32381">MDEFSEQLICKVQTHPYLYDDQHKEYKNLNAKEQTWRKIGEELKMSPIKVKARWKNLRDSYVKYKNQLNKVRDTAEQEALNNRYLKVRYLTFLDETLARRSLSHVHVKPESSAPSPPSKRATSYDNDERNNKKAKMEKVKKKSSNKIRSTLNALTTKRRHEKPYKKEAQPIEESTSLLHNAKVESFNISPENCLEISTTNGMATKDGTDSGTKSSYADLMSNHLEDKRQCQAQIVSGGSDAVDHLFSSYAHTFRTLPLRQQVNIKVEMAKLFAIAEIESLP</sequence>
<keyword evidence="4" id="KW-1185">Reference proteome</keyword>
<dbReference type="AlphaFoldDB" id="A0A034WI00"/>
<feature type="domain" description="MADF" evidence="2">
    <location>
        <begin position="7"/>
        <end position="98"/>
    </location>
</feature>
<evidence type="ECO:0000256" key="1">
    <source>
        <dbReference type="SAM" id="MobiDB-lite"/>
    </source>
</evidence>
<feature type="region of interest" description="Disordered" evidence="1">
    <location>
        <begin position="104"/>
        <end position="173"/>
    </location>
</feature>
<dbReference type="GO" id="GO:0005667">
    <property type="term" value="C:transcription regulator complex"/>
    <property type="evidence" value="ECO:0007669"/>
    <property type="project" value="TreeGrafter"/>
</dbReference>
<dbReference type="PROSITE" id="PS51029">
    <property type="entry name" value="MADF"/>
    <property type="match status" value="1"/>
</dbReference>
<organism evidence="3">
    <name type="scientific">Bactrocera dorsalis</name>
    <name type="common">Oriental fruit fly</name>
    <name type="synonym">Dacus dorsalis</name>
    <dbReference type="NCBI Taxonomy" id="27457"/>
    <lineage>
        <taxon>Eukaryota</taxon>
        <taxon>Metazoa</taxon>
        <taxon>Ecdysozoa</taxon>
        <taxon>Arthropoda</taxon>
        <taxon>Hexapoda</taxon>
        <taxon>Insecta</taxon>
        <taxon>Pterygota</taxon>
        <taxon>Neoptera</taxon>
        <taxon>Endopterygota</taxon>
        <taxon>Diptera</taxon>
        <taxon>Brachycera</taxon>
        <taxon>Muscomorpha</taxon>
        <taxon>Tephritoidea</taxon>
        <taxon>Tephritidae</taxon>
        <taxon>Bactrocera</taxon>
        <taxon>Bactrocera</taxon>
    </lineage>
</organism>
<evidence type="ECO:0000313" key="5">
    <source>
        <dbReference type="RefSeq" id="XP_011199801.1"/>
    </source>
</evidence>
<dbReference type="InterPro" id="IPR039353">
    <property type="entry name" value="TF_Adf1"/>
</dbReference>
<dbReference type="OrthoDB" id="6081971at2759"/>
<dbReference type="KEGG" id="bdr:105223712"/>
<dbReference type="EMBL" id="GAKP01005197">
    <property type="protein sequence ID" value="JAC53755.1"/>
    <property type="molecule type" value="Transcribed_RNA"/>
</dbReference>
<reference evidence="3" key="1">
    <citation type="journal article" date="2014" name="BMC Genomics">
        <title>Characterizing the developmental transcriptome of the oriental fruit fly, Bactrocera dorsalis (Diptera: Tephritidae) through comparative genomic analysis with Drosophila melanogaster utilizing modENCODE datasets.</title>
        <authorList>
            <person name="Geib S.M."/>
            <person name="Calla B."/>
            <person name="Hall B."/>
            <person name="Hou S."/>
            <person name="Manoukis N.C."/>
        </authorList>
    </citation>
    <scope>NUCLEOTIDE SEQUENCE</scope>
    <source>
        <strain evidence="3">Punador</strain>
    </source>
</reference>
<gene>
    <name evidence="3" type="primary">ADF1</name>
    <name evidence="5" type="synonym">Adf1</name>
</gene>
<dbReference type="OMA" id="ARICAQP"/>
<dbReference type="SMART" id="SM00595">
    <property type="entry name" value="MADF"/>
    <property type="match status" value="1"/>
</dbReference>
<feature type="compositionally biased region" description="Basic and acidic residues" evidence="1">
    <location>
        <begin position="126"/>
        <end position="137"/>
    </location>
</feature>
<evidence type="ECO:0000313" key="3">
    <source>
        <dbReference type="EMBL" id="JAC53755.1"/>
    </source>
</evidence>
<proteinExistence type="predicted"/>
<dbReference type="Proteomes" id="UP001652620">
    <property type="component" value="Chromosome 1"/>
</dbReference>